<feature type="domain" description="ACT" evidence="5">
    <location>
        <begin position="8"/>
        <end position="96"/>
    </location>
</feature>
<evidence type="ECO:0000259" key="5">
    <source>
        <dbReference type="PROSITE" id="PS51671"/>
    </source>
</evidence>
<dbReference type="SUPFAM" id="SSF55021">
    <property type="entry name" value="ACT-like"/>
    <property type="match status" value="1"/>
</dbReference>
<dbReference type="InterPro" id="IPR002376">
    <property type="entry name" value="Formyl_transf_N"/>
</dbReference>
<dbReference type="AlphaFoldDB" id="A0A9X3XHQ7"/>
<dbReference type="EC" id="3.5.1.10" evidence="3 4"/>
<proteinExistence type="inferred from homology"/>
<dbReference type="NCBIfam" id="NF004684">
    <property type="entry name" value="PRK06027.1"/>
    <property type="match status" value="1"/>
</dbReference>
<dbReference type="RefSeq" id="WP_272427951.1">
    <property type="nucleotide sequence ID" value="NZ_JAGTJJ010000087.1"/>
</dbReference>
<dbReference type="Gene3D" id="3.40.50.170">
    <property type="entry name" value="Formyl transferase, N-terminal domain"/>
    <property type="match status" value="1"/>
</dbReference>
<comment type="caution">
    <text evidence="6">The sequence shown here is derived from an EMBL/GenBank/DDBJ whole genome shotgun (WGS) entry which is preliminary data.</text>
</comment>
<dbReference type="PIRSF" id="PIRSF036480">
    <property type="entry name" value="FormyFH4_hydr"/>
    <property type="match status" value="1"/>
</dbReference>
<dbReference type="GO" id="GO:0006189">
    <property type="term" value="P:'de novo' IMP biosynthetic process"/>
    <property type="evidence" value="ECO:0007669"/>
    <property type="project" value="UniProtKB-UniRule"/>
</dbReference>
<evidence type="ECO:0000256" key="3">
    <source>
        <dbReference type="HAMAP-Rule" id="MF_01927"/>
    </source>
</evidence>
<dbReference type="GO" id="GO:0008864">
    <property type="term" value="F:formyltetrahydrofolate deformylase activity"/>
    <property type="evidence" value="ECO:0007669"/>
    <property type="project" value="UniProtKB-UniRule"/>
</dbReference>
<protein>
    <recommendedName>
        <fullName evidence="3 4">Formyltetrahydrofolate deformylase</fullName>
        <ecNumber evidence="3 4">3.5.1.10</ecNumber>
    </recommendedName>
    <alternativeName>
        <fullName evidence="3">Formyl-FH(4) hydrolase</fullName>
    </alternativeName>
</protein>
<comment type="function">
    <text evidence="3">Catalyzes the hydrolysis of 10-formyltetrahydrofolate (formyl-FH4) to formate and tetrahydrofolate (FH4).</text>
</comment>
<dbReference type="InterPro" id="IPR044074">
    <property type="entry name" value="PurU_ACT"/>
</dbReference>
<evidence type="ECO:0000313" key="7">
    <source>
        <dbReference type="Proteomes" id="UP001151081"/>
    </source>
</evidence>
<gene>
    <name evidence="3 6" type="primary">purU</name>
    <name evidence="6" type="ORF">KEG57_50975</name>
</gene>
<keyword evidence="1 3" id="KW-0554">One-carbon metabolism</keyword>
<evidence type="ECO:0000256" key="1">
    <source>
        <dbReference type="ARBA" id="ARBA00022563"/>
    </source>
</evidence>
<comment type="pathway">
    <text evidence="3">Purine metabolism; IMP biosynthesis via de novo pathway; formate from 10-formyl-5,6,7,8-tetrahydrofolate: step 1/1.</text>
</comment>
<dbReference type="CDD" id="cd04875">
    <property type="entry name" value="ACT_F4HF-DF"/>
    <property type="match status" value="1"/>
</dbReference>
<accession>A0A9X3XHQ7</accession>
<reference evidence="6 7" key="1">
    <citation type="submission" date="2021-04" db="EMBL/GenBank/DDBJ databases">
        <title>Genome analysis of Polyangium sp.</title>
        <authorList>
            <person name="Li Y."/>
            <person name="Wang J."/>
        </authorList>
    </citation>
    <scope>NUCLEOTIDE SEQUENCE [LARGE SCALE GENOMIC DNA]</scope>
    <source>
        <strain evidence="6 7">SDU14</strain>
    </source>
</reference>
<dbReference type="InterPro" id="IPR036477">
    <property type="entry name" value="Formyl_transf_N_sf"/>
</dbReference>
<evidence type="ECO:0000256" key="2">
    <source>
        <dbReference type="ARBA" id="ARBA00022801"/>
    </source>
</evidence>
<comment type="catalytic activity">
    <reaction evidence="3">
        <text>(6R)-10-formyltetrahydrofolate + H2O = (6S)-5,6,7,8-tetrahydrofolate + formate + H(+)</text>
        <dbReference type="Rhea" id="RHEA:19833"/>
        <dbReference type="ChEBI" id="CHEBI:15377"/>
        <dbReference type="ChEBI" id="CHEBI:15378"/>
        <dbReference type="ChEBI" id="CHEBI:15740"/>
        <dbReference type="ChEBI" id="CHEBI:57453"/>
        <dbReference type="ChEBI" id="CHEBI:195366"/>
        <dbReference type="EC" id="3.5.1.10"/>
    </reaction>
</comment>
<dbReference type="PROSITE" id="PS51671">
    <property type="entry name" value="ACT"/>
    <property type="match status" value="1"/>
</dbReference>
<comment type="similarity">
    <text evidence="3">Belongs to the PurU family.</text>
</comment>
<dbReference type="Gene3D" id="3.30.70.260">
    <property type="match status" value="1"/>
</dbReference>
<dbReference type="PRINTS" id="PR01575">
    <property type="entry name" value="FFH4HYDRLASE"/>
</dbReference>
<dbReference type="InterPro" id="IPR041729">
    <property type="entry name" value="Formyl-FH4-Hydrolase_C"/>
</dbReference>
<dbReference type="Proteomes" id="UP001151081">
    <property type="component" value="Unassembled WGS sequence"/>
</dbReference>
<evidence type="ECO:0000313" key="6">
    <source>
        <dbReference type="EMBL" id="MDC3988893.1"/>
    </source>
</evidence>
<keyword evidence="2 3" id="KW-0378">Hydrolase</keyword>
<dbReference type="HAMAP" id="MF_01927">
    <property type="entry name" value="PurU"/>
    <property type="match status" value="1"/>
</dbReference>
<keyword evidence="7" id="KW-1185">Reference proteome</keyword>
<dbReference type="PANTHER" id="PTHR42706">
    <property type="entry name" value="FORMYLTETRAHYDROFOLATE DEFORMYLASE"/>
    <property type="match status" value="1"/>
</dbReference>
<name>A0A9X3XHQ7_9BACT</name>
<feature type="active site" evidence="3">
    <location>
        <position position="243"/>
    </location>
</feature>
<dbReference type="CDD" id="cd08648">
    <property type="entry name" value="FMT_core_Formyl-FH4-Hydrolase_C"/>
    <property type="match status" value="1"/>
</dbReference>
<evidence type="ECO:0000256" key="4">
    <source>
        <dbReference type="NCBIfam" id="TIGR00655"/>
    </source>
</evidence>
<dbReference type="NCBIfam" id="TIGR00655">
    <property type="entry name" value="PurU"/>
    <property type="match status" value="1"/>
</dbReference>
<dbReference type="InterPro" id="IPR002912">
    <property type="entry name" value="ACT_dom"/>
</dbReference>
<organism evidence="6 7">
    <name type="scientific">Polyangium jinanense</name>
    <dbReference type="NCBI Taxonomy" id="2829994"/>
    <lineage>
        <taxon>Bacteria</taxon>
        <taxon>Pseudomonadati</taxon>
        <taxon>Myxococcota</taxon>
        <taxon>Polyangia</taxon>
        <taxon>Polyangiales</taxon>
        <taxon>Polyangiaceae</taxon>
        <taxon>Polyangium</taxon>
    </lineage>
</organism>
<sequence>MSSTVHATFLVAAPDQPGLVARLAGFFYNAGLNIIDAGNHTDVHVEGGARFFMRMVVDVSGLSAPAASAALGGSSTRAALERAFGDLAQTLSATWSVRYGDQIQRVAVLVTKDPACLYDLVLRQRSGELPCEIPLVLSNHPTLEPVAESFRIPFFCLPVTPDTKRDQEKRILELCRRHHVDLVVLARYMQVLTEDFLNEAPPVINIHHGFLPAFQGAKPYHQAHARGVKMIGATAHYATKDLDQGPIIEQDVARVTHAMGPDEMSRTGRDVERVVLSRAVRAHLERRVIVEGRRTIVL</sequence>
<dbReference type="EMBL" id="JAGTJJ010000087">
    <property type="protein sequence ID" value="MDC3988893.1"/>
    <property type="molecule type" value="Genomic_DNA"/>
</dbReference>
<dbReference type="InterPro" id="IPR004810">
    <property type="entry name" value="PurU"/>
</dbReference>
<dbReference type="InterPro" id="IPR045865">
    <property type="entry name" value="ACT-like_dom_sf"/>
</dbReference>
<dbReference type="GO" id="GO:0006730">
    <property type="term" value="P:one-carbon metabolic process"/>
    <property type="evidence" value="ECO:0007669"/>
    <property type="project" value="UniProtKB-KW"/>
</dbReference>
<keyword evidence="3" id="KW-0658">Purine biosynthesis</keyword>
<dbReference type="SUPFAM" id="SSF53328">
    <property type="entry name" value="Formyltransferase"/>
    <property type="match status" value="1"/>
</dbReference>
<dbReference type="Pfam" id="PF00551">
    <property type="entry name" value="Formyl_trans_N"/>
    <property type="match status" value="1"/>
</dbReference>
<dbReference type="PANTHER" id="PTHR42706:SF1">
    <property type="entry name" value="FORMYLTETRAHYDROFOLATE DEFORMYLASE 2, MITOCHONDRIAL"/>
    <property type="match status" value="1"/>
</dbReference>